<sequence>MAATAASKRHITQETFNECVRENMEEFDMSEEDAIADAVTQFESQGVDLSTVVKGLDVVHPVLTALHAIEADESDDEISLQGHLKTLQEQFNDALVSDGAKELAGRSNGPVILVQRLPAVLEVDTRIMLLEIESINLLSGTPELLPPSISGCSSLAIRNMVVRNEALRPIILEDPHVESQLRLAMPIRGCGDEAYAALRDLGADVPLASIGQAQSANFNPVMESSNQLVGRIQENATAPFGEFD</sequence>
<evidence type="ECO:0000313" key="2">
    <source>
        <dbReference type="Proteomes" id="UP000285060"/>
    </source>
</evidence>
<proteinExistence type="predicted"/>
<gene>
    <name evidence="1" type="ORF">DYB32_006873</name>
</gene>
<protein>
    <submittedName>
        <fullName evidence="1">Uncharacterized protein</fullName>
    </submittedName>
</protein>
<reference evidence="1 2" key="1">
    <citation type="submission" date="2018-08" db="EMBL/GenBank/DDBJ databases">
        <title>Aphanomyces genome sequencing and annotation.</title>
        <authorList>
            <person name="Minardi D."/>
            <person name="Oidtmann B."/>
            <person name="Van Der Giezen M."/>
            <person name="Studholme D.J."/>
        </authorList>
    </citation>
    <scope>NUCLEOTIDE SEQUENCE [LARGE SCALE GENOMIC DNA]</scope>
    <source>
        <strain evidence="1 2">NJM0002</strain>
    </source>
</reference>
<dbReference type="Proteomes" id="UP000285060">
    <property type="component" value="Unassembled WGS sequence"/>
</dbReference>
<dbReference type="EMBL" id="QUSY01000798">
    <property type="protein sequence ID" value="RHY27303.1"/>
    <property type="molecule type" value="Genomic_DNA"/>
</dbReference>
<keyword evidence="2" id="KW-1185">Reference proteome</keyword>
<evidence type="ECO:0000313" key="1">
    <source>
        <dbReference type="EMBL" id="RHY27303.1"/>
    </source>
</evidence>
<name>A0A3R6WIT1_9STRA</name>
<dbReference type="AlphaFoldDB" id="A0A3R6WIT1"/>
<comment type="caution">
    <text evidence="1">The sequence shown here is derived from an EMBL/GenBank/DDBJ whole genome shotgun (WGS) entry which is preliminary data.</text>
</comment>
<accession>A0A3R6WIT1</accession>
<organism evidence="1 2">
    <name type="scientific">Aphanomyces invadans</name>
    <dbReference type="NCBI Taxonomy" id="157072"/>
    <lineage>
        <taxon>Eukaryota</taxon>
        <taxon>Sar</taxon>
        <taxon>Stramenopiles</taxon>
        <taxon>Oomycota</taxon>
        <taxon>Saprolegniomycetes</taxon>
        <taxon>Saprolegniales</taxon>
        <taxon>Verrucalvaceae</taxon>
        <taxon>Aphanomyces</taxon>
    </lineage>
</organism>
<dbReference type="VEuPathDB" id="FungiDB:H310_13519"/>